<organism evidence="1 2">
    <name type="scientific">Conyzicola nivalis</name>
    <dbReference type="NCBI Taxonomy" id="1477021"/>
    <lineage>
        <taxon>Bacteria</taxon>
        <taxon>Bacillati</taxon>
        <taxon>Actinomycetota</taxon>
        <taxon>Actinomycetes</taxon>
        <taxon>Micrococcales</taxon>
        <taxon>Microbacteriaceae</taxon>
        <taxon>Conyzicola</taxon>
    </lineage>
</organism>
<accession>A0ABV2QMZ5</accession>
<sequence length="143" mass="15768">MERTDKNVDDYLAGLTGERADSMRALDAVIAEELPGLERVLWEGVFWGGTEQQIIGYGGTATPRPRGEVVEWFLIGLADQKKHISLYVNANSEGKHLVQLWKDRLGKVNVGTAAATLTSFEGVDVDGLRGMIREARRLTPEVT</sequence>
<gene>
    <name evidence="1" type="ORF">ABIE21_001934</name>
</gene>
<evidence type="ECO:0008006" key="3">
    <source>
        <dbReference type="Google" id="ProtNLM"/>
    </source>
</evidence>
<proteinExistence type="predicted"/>
<comment type="caution">
    <text evidence="1">The sequence shown here is derived from an EMBL/GenBank/DDBJ whole genome shotgun (WGS) entry which is preliminary data.</text>
</comment>
<keyword evidence="2" id="KW-1185">Reference proteome</keyword>
<reference evidence="1 2" key="1">
    <citation type="submission" date="2024-06" db="EMBL/GenBank/DDBJ databases">
        <title>Sorghum-associated microbial communities from plants grown in Nebraska, USA.</title>
        <authorList>
            <person name="Schachtman D."/>
        </authorList>
    </citation>
    <scope>NUCLEOTIDE SEQUENCE [LARGE SCALE GENOMIC DNA]</scope>
    <source>
        <strain evidence="1 2">2857</strain>
    </source>
</reference>
<protein>
    <recommendedName>
        <fullName evidence="3">YdhG-like domain-containing protein</fullName>
    </recommendedName>
</protein>
<evidence type="ECO:0000313" key="2">
    <source>
        <dbReference type="Proteomes" id="UP001549257"/>
    </source>
</evidence>
<name>A0ABV2QMZ5_9MICO</name>
<dbReference type="Proteomes" id="UP001549257">
    <property type="component" value="Unassembled WGS sequence"/>
</dbReference>
<evidence type="ECO:0000313" key="1">
    <source>
        <dbReference type="EMBL" id="MET4582424.1"/>
    </source>
</evidence>
<dbReference type="EMBL" id="JBEPSJ010000002">
    <property type="protein sequence ID" value="MET4582424.1"/>
    <property type="molecule type" value="Genomic_DNA"/>
</dbReference>
<dbReference type="RefSeq" id="WP_354024616.1">
    <property type="nucleotide sequence ID" value="NZ_JBEPSJ010000002.1"/>
</dbReference>
<dbReference type="SUPFAM" id="SSF159888">
    <property type="entry name" value="YdhG-like"/>
    <property type="match status" value="1"/>
</dbReference>